<dbReference type="OrthoDB" id="7950001at2"/>
<protein>
    <submittedName>
        <fullName evidence="2">Uncharacterized protein</fullName>
    </submittedName>
</protein>
<dbReference type="AlphaFoldDB" id="A0A1M5DGB0"/>
<evidence type="ECO:0000256" key="1">
    <source>
        <dbReference type="SAM" id="SignalP"/>
    </source>
</evidence>
<feature type="chain" id="PRO_5012680145" evidence="1">
    <location>
        <begin position="24"/>
        <end position="131"/>
    </location>
</feature>
<dbReference type="RefSeq" id="WP_143154550.1">
    <property type="nucleotide sequence ID" value="NZ_FQVC01000011.1"/>
</dbReference>
<name>A0A1M5DGB0_9HYPH</name>
<sequence length="131" mass="14160">MKTIVRALAATALMAASVLPSMAAGGPEGIWEIEYRDSRYDINFCGDGTQLCAELIWLGNGADNAENLPYLNTMLLEGATPVAPGRWKGTLNLYGHKAAGTITQVGQDQLALQGCFLAVICKTFQLYRYTK</sequence>
<accession>A0A1M5DGB0</accession>
<dbReference type="Proteomes" id="UP000184533">
    <property type="component" value="Unassembled WGS sequence"/>
</dbReference>
<proteinExistence type="predicted"/>
<gene>
    <name evidence="2" type="ORF">SAMN02745223_03226</name>
</gene>
<dbReference type="EMBL" id="FQVC01000011">
    <property type="protein sequence ID" value="SHF66069.1"/>
    <property type="molecule type" value="Genomic_DNA"/>
</dbReference>
<keyword evidence="1" id="KW-0732">Signal</keyword>
<organism evidence="2 3">
    <name type="scientific">Devosia limi DSM 17137</name>
    <dbReference type="NCBI Taxonomy" id="1121477"/>
    <lineage>
        <taxon>Bacteria</taxon>
        <taxon>Pseudomonadati</taxon>
        <taxon>Pseudomonadota</taxon>
        <taxon>Alphaproteobacteria</taxon>
        <taxon>Hyphomicrobiales</taxon>
        <taxon>Devosiaceae</taxon>
        <taxon>Devosia</taxon>
    </lineage>
</organism>
<evidence type="ECO:0000313" key="3">
    <source>
        <dbReference type="Proteomes" id="UP000184533"/>
    </source>
</evidence>
<reference evidence="2 3" key="1">
    <citation type="submission" date="2016-11" db="EMBL/GenBank/DDBJ databases">
        <authorList>
            <person name="Jaros S."/>
            <person name="Januszkiewicz K."/>
            <person name="Wedrychowicz H."/>
        </authorList>
    </citation>
    <scope>NUCLEOTIDE SEQUENCE [LARGE SCALE GENOMIC DNA]</scope>
    <source>
        <strain evidence="2 3">DSM 17137</strain>
    </source>
</reference>
<feature type="signal peptide" evidence="1">
    <location>
        <begin position="1"/>
        <end position="23"/>
    </location>
</feature>
<evidence type="ECO:0000313" key="2">
    <source>
        <dbReference type="EMBL" id="SHF66069.1"/>
    </source>
</evidence>